<sequence length="194" mass="21774">MGALLTWGPGAVAHHAPMQNRACLPASKLLRHVLGDPESFTLMYHVCVSATTGTLILVETGEDLPRMIKTHDRLVGNIDFSVYIVPKNKGTNNKYGRFYYYPDRNLHSYVGGENRVVVMDRPSSLLSLLRHMEQVLFDGSDEDLENMIELYKGLFCSNDAPEKVLIHVYLFSYDSAASSLPLISSVEFFEKISD</sequence>
<dbReference type="AlphaFoldDB" id="A0AAP0NQZ3"/>
<evidence type="ECO:0000313" key="1">
    <source>
        <dbReference type="EMBL" id="KAK9116048.1"/>
    </source>
</evidence>
<proteinExistence type="predicted"/>
<gene>
    <name evidence="1" type="ORF">Sjap_014995</name>
</gene>
<dbReference type="Proteomes" id="UP001417504">
    <property type="component" value="Unassembled WGS sequence"/>
</dbReference>
<dbReference type="SUPFAM" id="SSF54277">
    <property type="entry name" value="CAD &amp; PB1 domains"/>
    <property type="match status" value="1"/>
</dbReference>
<evidence type="ECO:0000313" key="2">
    <source>
        <dbReference type="Proteomes" id="UP001417504"/>
    </source>
</evidence>
<accession>A0AAP0NQZ3</accession>
<reference evidence="1 2" key="1">
    <citation type="submission" date="2024-01" db="EMBL/GenBank/DDBJ databases">
        <title>Genome assemblies of Stephania.</title>
        <authorList>
            <person name="Yang L."/>
        </authorList>
    </citation>
    <scope>NUCLEOTIDE SEQUENCE [LARGE SCALE GENOMIC DNA]</scope>
    <source>
        <strain evidence="1">QJT</strain>
        <tissue evidence="1">Leaf</tissue>
    </source>
</reference>
<protein>
    <submittedName>
        <fullName evidence="1">Uncharacterized protein</fullName>
    </submittedName>
</protein>
<name>A0AAP0NQZ3_9MAGN</name>
<organism evidence="1 2">
    <name type="scientific">Stephania japonica</name>
    <dbReference type="NCBI Taxonomy" id="461633"/>
    <lineage>
        <taxon>Eukaryota</taxon>
        <taxon>Viridiplantae</taxon>
        <taxon>Streptophyta</taxon>
        <taxon>Embryophyta</taxon>
        <taxon>Tracheophyta</taxon>
        <taxon>Spermatophyta</taxon>
        <taxon>Magnoliopsida</taxon>
        <taxon>Ranunculales</taxon>
        <taxon>Menispermaceae</taxon>
        <taxon>Menispermoideae</taxon>
        <taxon>Cissampelideae</taxon>
        <taxon>Stephania</taxon>
    </lineage>
</organism>
<keyword evidence="2" id="KW-1185">Reference proteome</keyword>
<comment type="caution">
    <text evidence="1">The sequence shown here is derived from an EMBL/GenBank/DDBJ whole genome shotgun (WGS) entry which is preliminary data.</text>
</comment>
<dbReference type="EMBL" id="JBBNAE010000006">
    <property type="protein sequence ID" value="KAK9116048.1"/>
    <property type="molecule type" value="Genomic_DNA"/>
</dbReference>